<dbReference type="Pfam" id="PF14598">
    <property type="entry name" value="PAS_11"/>
    <property type="match status" value="1"/>
</dbReference>
<evidence type="ECO:0000256" key="4">
    <source>
        <dbReference type="ARBA" id="ARBA00023125"/>
    </source>
</evidence>
<dbReference type="SMART" id="SM00091">
    <property type="entry name" value="PAS"/>
    <property type="match status" value="2"/>
</dbReference>
<dbReference type="GO" id="GO:1990513">
    <property type="term" value="C:CLOCK-BMAL transcription complex"/>
    <property type="evidence" value="ECO:0007669"/>
    <property type="project" value="TreeGrafter"/>
</dbReference>
<accession>A0A226E4W3</accession>
<name>A0A226E4W3_FOLCA</name>
<keyword evidence="3" id="KW-0090">Biological rhythms</keyword>
<dbReference type="SMART" id="SM00353">
    <property type="entry name" value="HLH"/>
    <property type="match status" value="1"/>
</dbReference>
<dbReference type="Gene3D" id="3.30.450.20">
    <property type="entry name" value="PAS domain"/>
    <property type="match status" value="2"/>
</dbReference>
<dbReference type="SUPFAM" id="SSF55785">
    <property type="entry name" value="PYP-like sensor domain (PAS domain)"/>
    <property type="match status" value="2"/>
</dbReference>
<feature type="domain" description="PAS" evidence="10">
    <location>
        <begin position="288"/>
        <end position="335"/>
    </location>
</feature>
<feature type="region of interest" description="Disordered" evidence="9">
    <location>
        <begin position="577"/>
        <end position="598"/>
    </location>
</feature>
<proteinExistence type="predicted"/>
<gene>
    <name evidence="12" type="ORF">Fcan01_12587</name>
</gene>
<feature type="compositionally biased region" description="Polar residues" evidence="9">
    <location>
        <begin position="434"/>
        <end position="448"/>
    </location>
</feature>
<feature type="compositionally biased region" description="Polar residues" evidence="9">
    <location>
        <begin position="395"/>
        <end position="406"/>
    </location>
</feature>
<evidence type="ECO:0000256" key="6">
    <source>
        <dbReference type="ARBA" id="ARBA00023163"/>
    </source>
</evidence>
<keyword evidence="5" id="KW-0010">Activator</keyword>
<evidence type="ECO:0000256" key="7">
    <source>
        <dbReference type="ARBA" id="ARBA00023242"/>
    </source>
</evidence>
<feature type="region of interest" description="Disordered" evidence="9">
    <location>
        <begin position="1"/>
        <end position="42"/>
    </location>
</feature>
<evidence type="ECO:0000313" key="13">
    <source>
        <dbReference type="Proteomes" id="UP000198287"/>
    </source>
</evidence>
<keyword evidence="1" id="KW-0677">Repeat</keyword>
<evidence type="ECO:0000256" key="9">
    <source>
        <dbReference type="SAM" id="MobiDB-lite"/>
    </source>
</evidence>
<dbReference type="OrthoDB" id="411251at2759"/>
<dbReference type="CDD" id="cd00130">
    <property type="entry name" value="PAS"/>
    <property type="match status" value="2"/>
</dbReference>
<dbReference type="GO" id="GO:0000978">
    <property type="term" value="F:RNA polymerase II cis-regulatory region sequence-specific DNA binding"/>
    <property type="evidence" value="ECO:0007669"/>
    <property type="project" value="TreeGrafter"/>
</dbReference>
<feature type="domain" description="PAS" evidence="10">
    <location>
        <begin position="109"/>
        <end position="180"/>
    </location>
</feature>
<dbReference type="InterPro" id="IPR011598">
    <property type="entry name" value="bHLH_dom"/>
</dbReference>
<evidence type="ECO:0000259" key="10">
    <source>
        <dbReference type="PROSITE" id="PS50112"/>
    </source>
</evidence>
<dbReference type="GO" id="GO:0046983">
    <property type="term" value="F:protein dimerization activity"/>
    <property type="evidence" value="ECO:0007669"/>
    <property type="project" value="InterPro"/>
</dbReference>
<dbReference type="GO" id="GO:0032922">
    <property type="term" value="P:circadian regulation of gene expression"/>
    <property type="evidence" value="ECO:0007669"/>
    <property type="project" value="InterPro"/>
</dbReference>
<dbReference type="SUPFAM" id="SSF47459">
    <property type="entry name" value="HLH, helix-loop-helix DNA-binding domain"/>
    <property type="match status" value="1"/>
</dbReference>
<dbReference type="EMBL" id="LNIX01000006">
    <property type="protein sequence ID" value="OXA52623.1"/>
    <property type="molecule type" value="Genomic_DNA"/>
</dbReference>
<feature type="compositionally biased region" description="Polar residues" evidence="9">
    <location>
        <begin position="1"/>
        <end position="17"/>
    </location>
</feature>
<protein>
    <submittedName>
        <fullName evidence="12">Circadian locomoter output cycles protein kaput</fullName>
    </submittedName>
</protein>
<evidence type="ECO:0000313" key="12">
    <source>
        <dbReference type="EMBL" id="OXA52623.1"/>
    </source>
</evidence>
<dbReference type="AlphaFoldDB" id="A0A226E4W3"/>
<dbReference type="InterPro" id="IPR000014">
    <property type="entry name" value="PAS"/>
</dbReference>
<feature type="compositionally biased region" description="Basic and acidic residues" evidence="9">
    <location>
        <begin position="32"/>
        <end position="42"/>
    </location>
</feature>
<dbReference type="Pfam" id="PF00010">
    <property type="entry name" value="HLH"/>
    <property type="match status" value="1"/>
</dbReference>
<sequence>MSYSSTKNSESTASHNSIDTDPIDEEIDEERDDTKRKSRNLSEKRRRDQFNVLVNELCFMVSNSTRKLDKSTVLIATINFLKTHNERSAQSQSQVEETQENWKPSFLSSEEFSHLMMEALDGFIIILSSNGKILYLSESVTSLLGYLSSDLVNCSIYEYVCDEEKAKLLNVLSSRNVDDKTRNNGGVSLTVNFRVGDFGSMEENHKCQLVKLMGYFKRWTLADCVNADMTSEKNEGEEFSESNDSIHSANYIFVATGRLLNANLVREMSVVVDTENHEFSSKHSLEWKFLFLDPRAEVSIGYLPFEVLGTSGYDYYHADDVEKVALCHEQLMQKGDGISCFYRFLTKGQQWIWLQTKYYVTYHQWNCKPEFIECTHRVGSYSDVMKHIRGDNAFSSAPQLGDSSPLPSKRQKLETKRSLPAALQPMMKPKKSNTSHQSKAGVQISSRQESPASVIVKLTSSETMPKKALSQMSHYNPQIIQPMEFFPVSSFTTLDDVPNKDKFIQTSIPRHAPPGHVLHTHFHDEVKVSEKVMHSDNLQKQLLMKREQLQRQIIQQQDELRHVSELLIAQCGFLPDRVPSQQTDATRDDEPPVVTRLS</sequence>
<comment type="caution">
    <text evidence="12">The sequence shown here is derived from an EMBL/GenBank/DDBJ whole genome shotgun (WGS) entry which is preliminary data.</text>
</comment>
<evidence type="ECO:0000256" key="1">
    <source>
        <dbReference type="ARBA" id="ARBA00022737"/>
    </source>
</evidence>
<dbReference type="InterPro" id="IPR047230">
    <property type="entry name" value="CLOCK-like"/>
</dbReference>
<dbReference type="GO" id="GO:0000981">
    <property type="term" value="F:DNA-binding transcription factor activity, RNA polymerase II-specific"/>
    <property type="evidence" value="ECO:0007669"/>
    <property type="project" value="InterPro"/>
</dbReference>
<dbReference type="InterPro" id="IPR001067">
    <property type="entry name" value="Nuc_translocat"/>
</dbReference>
<dbReference type="PRINTS" id="PR00785">
    <property type="entry name" value="NCTRNSLOCATR"/>
</dbReference>
<feature type="compositionally biased region" description="Acidic residues" evidence="9">
    <location>
        <begin position="21"/>
        <end position="31"/>
    </location>
</feature>
<evidence type="ECO:0000256" key="8">
    <source>
        <dbReference type="SAM" id="Coils"/>
    </source>
</evidence>
<evidence type="ECO:0000256" key="5">
    <source>
        <dbReference type="ARBA" id="ARBA00023159"/>
    </source>
</evidence>
<keyword evidence="2" id="KW-0805">Transcription regulation</keyword>
<reference evidence="12 13" key="1">
    <citation type="submission" date="2015-12" db="EMBL/GenBank/DDBJ databases">
        <title>The genome of Folsomia candida.</title>
        <authorList>
            <person name="Faddeeva A."/>
            <person name="Derks M.F."/>
            <person name="Anvar Y."/>
            <person name="Smit S."/>
            <person name="Van Straalen N."/>
            <person name="Roelofs D."/>
        </authorList>
    </citation>
    <scope>NUCLEOTIDE SEQUENCE [LARGE SCALE GENOMIC DNA]</scope>
    <source>
        <strain evidence="12 13">VU population</strain>
        <tissue evidence="12">Whole body</tissue>
    </source>
</reference>
<feature type="domain" description="BHLH" evidence="11">
    <location>
        <begin position="34"/>
        <end position="84"/>
    </location>
</feature>
<feature type="region of interest" description="Disordered" evidence="9">
    <location>
        <begin position="395"/>
        <end position="448"/>
    </location>
</feature>
<keyword evidence="7" id="KW-0539">Nucleus</keyword>
<dbReference type="GO" id="GO:0005737">
    <property type="term" value="C:cytoplasm"/>
    <property type="evidence" value="ECO:0007669"/>
    <property type="project" value="InterPro"/>
</dbReference>
<dbReference type="InterPro" id="IPR035965">
    <property type="entry name" value="PAS-like_dom_sf"/>
</dbReference>
<evidence type="ECO:0000256" key="2">
    <source>
        <dbReference type="ARBA" id="ARBA00023015"/>
    </source>
</evidence>
<dbReference type="PROSITE" id="PS50112">
    <property type="entry name" value="PAS"/>
    <property type="match status" value="2"/>
</dbReference>
<keyword evidence="8" id="KW-0175">Coiled coil</keyword>
<dbReference type="InterPro" id="IPR036638">
    <property type="entry name" value="HLH_DNA-bd_sf"/>
</dbReference>
<dbReference type="Pfam" id="PF00989">
    <property type="entry name" value="PAS"/>
    <property type="match status" value="1"/>
</dbReference>
<keyword evidence="6" id="KW-0804">Transcription</keyword>
<dbReference type="PANTHER" id="PTHR46055">
    <property type="entry name" value="CIRCADIAN LOCOMOTER OUTPUT CYCLES PROTEIN KAPUT"/>
    <property type="match status" value="1"/>
</dbReference>
<evidence type="ECO:0000259" key="11">
    <source>
        <dbReference type="PROSITE" id="PS50888"/>
    </source>
</evidence>
<dbReference type="GO" id="GO:0045944">
    <property type="term" value="P:positive regulation of transcription by RNA polymerase II"/>
    <property type="evidence" value="ECO:0007669"/>
    <property type="project" value="UniProtKB-ARBA"/>
</dbReference>
<dbReference type="InterPro" id="IPR013767">
    <property type="entry name" value="PAS_fold"/>
</dbReference>
<keyword evidence="13" id="KW-1185">Reference proteome</keyword>
<dbReference type="OMA" id="HNERSAQ"/>
<organism evidence="12 13">
    <name type="scientific">Folsomia candida</name>
    <name type="common">Springtail</name>
    <dbReference type="NCBI Taxonomy" id="158441"/>
    <lineage>
        <taxon>Eukaryota</taxon>
        <taxon>Metazoa</taxon>
        <taxon>Ecdysozoa</taxon>
        <taxon>Arthropoda</taxon>
        <taxon>Hexapoda</taxon>
        <taxon>Collembola</taxon>
        <taxon>Entomobryomorpha</taxon>
        <taxon>Isotomoidea</taxon>
        <taxon>Isotomidae</taxon>
        <taxon>Proisotominae</taxon>
        <taxon>Folsomia</taxon>
    </lineage>
</organism>
<feature type="coiled-coil region" evidence="8">
    <location>
        <begin position="539"/>
        <end position="566"/>
    </location>
</feature>
<dbReference type="PANTHER" id="PTHR46055:SF3">
    <property type="entry name" value="CIRCADIAN LOCOMOTER OUTPUT CYCLES PROTEIN KAPUT"/>
    <property type="match status" value="1"/>
</dbReference>
<dbReference type="STRING" id="158441.A0A226E4W3"/>
<dbReference type="Proteomes" id="UP000198287">
    <property type="component" value="Unassembled WGS sequence"/>
</dbReference>
<dbReference type="Gene3D" id="4.10.280.10">
    <property type="entry name" value="Helix-loop-helix DNA-binding domain"/>
    <property type="match status" value="1"/>
</dbReference>
<keyword evidence="4" id="KW-0238">DNA-binding</keyword>
<evidence type="ECO:0000256" key="3">
    <source>
        <dbReference type="ARBA" id="ARBA00023108"/>
    </source>
</evidence>
<dbReference type="PROSITE" id="PS50888">
    <property type="entry name" value="BHLH"/>
    <property type="match status" value="1"/>
</dbReference>